<dbReference type="EMBL" id="LAZR01057648">
    <property type="protein sequence ID" value="KKK71631.1"/>
    <property type="molecule type" value="Genomic_DNA"/>
</dbReference>
<name>A0A0F9AHH1_9ZZZZ</name>
<dbReference type="AlphaFoldDB" id="A0A0F9AHH1"/>
<organism evidence="2">
    <name type="scientific">marine sediment metagenome</name>
    <dbReference type="NCBI Taxonomy" id="412755"/>
    <lineage>
        <taxon>unclassified sequences</taxon>
        <taxon>metagenomes</taxon>
        <taxon>ecological metagenomes</taxon>
    </lineage>
</organism>
<feature type="compositionally biased region" description="Polar residues" evidence="1">
    <location>
        <begin position="40"/>
        <end position="74"/>
    </location>
</feature>
<comment type="caution">
    <text evidence="2">The sequence shown here is derived from an EMBL/GenBank/DDBJ whole genome shotgun (WGS) entry which is preliminary data.</text>
</comment>
<protein>
    <submittedName>
        <fullName evidence="2">Uncharacterized protein</fullName>
    </submittedName>
</protein>
<feature type="region of interest" description="Disordered" evidence="1">
    <location>
        <begin position="26"/>
        <end position="74"/>
    </location>
</feature>
<evidence type="ECO:0000256" key="1">
    <source>
        <dbReference type="SAM" id="MobiDB-lite"/>
    </source>
</evidence>
<gene>
    <name evidence="2" type="ORF">LCGC14_2912010</name>
</gene>
<reference evidence="2" key="1">
    <citation type="journal article" date="2015" name="Nature">
        <title>Complex archaea that bridge the gap between prokaryotes and eukaryotes.</title>
        <authorList>
            <person name="Spang A."/>
            <person name="Saw J.H."/>
            <person name="Jorgensen S.L."/>
            <person name="Zaremba-Niedzwiedzka K."/>
            <person name="Martijn J."/>
            <person name="Lind A.E."/>
            <person name="van Eijk R."/>
            <person name="Schleper C."/>
            <person name="Guy L."/>
            <person name="Ettema T.J."/>
        </authorList>
    </citation>
    <scope>NUCLEOTIDE SEQUENCE</scope>
</reference>
<sequence length="90" mass="9880">MEREIQLGDVDGSDWKWYPVEAGGSIKSDAIQNGGDHGHTSGNQSVSHSHTLGSQSASHSHPITVNNEGESGTWRNRPLYYSVIYVIRKT</sequence>
<proteinExistence type="predicted"/>
<accession>A0A0F9AHH1</accession>
<evidence type="ECO:0000313" key="2">
    <source>
        <dbReference type="EMBL" id="KKK71631.1"/>
    </source>
</evidence>